<dbReference type="Proteomes" id="UP000828390">
    <property type="component" value="Unassembled WGS sequence"/>
</dbReference>
<keyword evidence="2" id="KW-1185">Reference proteome</keyword>
<dbReference type="EMBL" id="JAIWYP010000003">
    <property type="protein sequence ID" value="KAH3852846.1"/>
    <property type="molecule type" value="Genomic_DNA"/>
</dbReference>
<comment type="caution">
    <text evidence="1">The sequence shown here is derived from an EMBL/GenBank/DDBJ whole genome shotgun (WGS) entry which is preliminary data.</text>
</comment>
<reference evidence="1" key="1">
    <citation type="journal article" date="2019" name="bioRxiv">
        <title>The Genome of the Zebra Mussel, Dreissena polymorpha: A Resource for Invasive Species Research.</title>
        <authorList>
            <person name="McCartney M.A."/>
            <person name="Auch B."/>
            <person name="Kono T."/>
            <person name="Mallez S."/>
            <person name="Zhang Y."/>
            <person name="Obille A."/>
            <person name="Becker A."/>
            <person name="Abrahante J.E."/>
            <person name="Garbe J."/>
            <person name="Badalamenti J.P."/>
            <person name="Herman A."/>
            <person name="Mangelson H."/>
            <person name="Liachko I."/>
            <person name="Sullivan S."/>
            <person name="Sone E.D."/>
            <person name="Koren S."/>
            <person name="Silverstein K.A.T."/>
            <person name="Beckman K.B."/>
            <person name="Gohl D.M."/>
        </authorList>
    </citation>
    <scope>NUCLEOTIDE SEQUENCE</scope>
    <source>
        <strain evidence="1">Duluth1</strain>
        <tissue evidence="1">Whole animal</tissue>
    </source>
</reference>
<evidence type="ECO:0000313" key="2">
    <source>
        <dbReference type="Proteomes" id="UP000828390"/>
    </source>
</evidence>
<dbReference type="PANTHER" id="PTHR45749">
    <property type="match status" value="1"/>
</dbReference>
<name>A0A9D4L786_DREPO</name>
<accession>A0A9D4L786</accession>
<evidence type="ECO:0000313" key="1">
    <source>
        <dbReference type="EMBL" id="KAH3852846.1"/>
    </source>
</evidence>
<organism evidence="1 2">
    <name type="scientific">Dreissena polymorpha</name>
    <name type="common">Zebra mussel</name>
    <name type="synonym">Mytilus polymorpha</name>
    <dbReference type="NCBI Taxonomy" id="45954"/>
    <lineage>
        <taxon>Eukaryota</taxon>
        <taxon>Metazoa</taxon>
        <taxon>Spiralia</taxon>
        <taxon>Lophotrochozoa</taxon>
        <taxon>Mollusca</taxon>
        <taxon>Bivalvia</taxon>
        <taxon>Autobranchia</taxon>
        <taxon>Heteroconchia</taxon>
        <taxon>Euheterodonta</taxon>
        <taxon>Imparidentia</taxon>
        <taxon>Neoheterodontei</taxon>
        <taxon>Myida</taxon>
        <taxon>Dreissenoidea</taxon>
        <taxon>Dreissenidae</taxon>
        <taxon>Dreissena</taxon>
    </lineage>
</organism>
<reference evidence="1" key="2">
    <citation type="submission" date="2020-11" db="EMBL/GenBank/DDBJ databases">
        <authorList>
            <person name="McCartney M.A."/>
            <person name="Auch B."/>
            <person name="Kono T."/>
            <person name="Mallez S."/>
            <person name="Becker A."/>
            <person name="Gohl D.M."/>
            <person name="Silverstein K.A.T."/>
            <person name="Koren S."/>
            <person name="Bechman K.B."/>
            <person name="Herman A."/>
            <person name="Abrahante J.E."/>
            <person name="Garbe J."/>
        </authorList>
    </citation>
    <scope>NUCLEOTIDE SEQUENCE</scope>
    <source>
        <strain evidence="1">Duluth1</strain>
        <tissue evidence="1">Whole animal</tissue>
    </source>
</reference>
<gene>
    <name evidence="1" type="ORF">DPMN_095367</name>
</gene>
<proteinExistence type="predicted"/>
<dbReference type="PANTHER" id="PTHR45749:SF21">
    <property type="entry name" value="DUF4371 DOMAIN-CONTAINING PROTEIN"/>
    <property type="match status" value="1"/>
</dbReference>
<dbReference type="AlphaFoldDB" id="A0A9D4L786"/>
<sequence>MTGKGYDGAANMSSCHRGVKARIQLVVPRTLYTHCKAHSSNLASIHASKEHCARNIMTTVQVIAFCFQYSAKMLIRFKNSLSIVMRIGLRWAGGPNSKLCARPGGRPEPMPFSHSRLHLERLCAHLKI</sequence>
<protein>
    <submittedName>
        <fullName evidence="1">Uncharacterized protein</fullName>
    </submittedName>
</protein>